<gene>
    <name evidence="2" type="ORF">P7V44_19715</name>
    <name evidence="3" type="ORF">Q5E86_20025</name>
</gene>
<dbReference type="Pfam" id="PF02954">
    <property type="entry name" value="HTH_8"/>
    <property type="match status" value="1"/>
</dbReference>
<proteinExistence type="predicted"/>
<reference evidence="3" key="2">
    <citation type="submission" date="2023-07" db="EMBL/GenBank/DDBJ databases">
        <authorList>
            <person name="Yang W."/>
            <person name="Chen J."/>
            <person name="Ji P."/>
            <person name="Hu F."/>
        </authorList>
    </citation>
    <scope>NUCLEOTIDE SEQUENCE</scope>
    <source>
        <strain evidence="3">CRE-138-0111</strain>
    </source>
</reference>
<evidence type="ECO:0000313" key="5">
    <source>
        <dbReference type="Proteomes" id="UP001176478"/>
    </source>
</evidence>
<organism evidence="2 4">
    <name type="scientific">Providencia huashanensis</name>
    <dbReference type="NCBI Taxonomy" id="3037798"/>
    <lineage>
        <taxon>Bacteria</taxon>
        <taxon>Pseudomonadati</taxon>
        <taxon>Pseudomonadota</taxon>
        <taxon>Gammaproteobacteria</taxon>
        <taxon>Enterobacterales</taxon>
        <taxon>Morganellaceae</taxon>
        <taxon>Providencia</taxon>
    </lineage>
</organism>
<accession>A0AA42FKW1</accession>
<dbReference type="InterPro" id="IPR002197">
    <property type="entry name" value="HTH_Fis"/>
</dbReference>
<dbReference type="GO" id="GO:0043565">
    <property type="term" value="F:sequence-specific DNA binding"/>
    <property type="evidence" value="ECO:0007669"/>
    <property type="project" value="InterPro"/>
</dbReference>
<dbReference type="AlphaFoldDB" id="A0AA42FKW1"/>
<dbReference type="Proteomes" id="UP001176478">
    <property type="component" value="Unassembled WGS sequence"/>
</dbReference>
<name>A0AA42FKW1_9GAMM</name>
<evidence type="ECO:0000259" key="1">
    <source>
        <dbReference type="Pfam" id="PF02954"/>
    </source>
</evidence>
<reference evidence="3" key="3">
    <citation type="journal article" date="2024" name="Int. J. Antimicrob. Agents">
        <title>Identification of a novel Providencia species showing multi-drug-resistant in three patients with hospital-acquired infection.</title>
        <authorList>
            <person name="Yang W."/>
            <person name="Chen J."/>
            <person name="Yang F."/>
            <person name="Ji P."/>
            <person name="Shen S."/>
            <person name="Yin D."/>
            <person name="Hu F."/>
        </authorList>
    </citation>
    <scope>NUCLEOTIDE SEQUENCE</scope>
    <source>
        <strain evidence="3">CRE-138-0111</strain>
    </source>
</reference>
<dbReference type="Proteomes" id="UP001156701">
    <property type="component" value="Unassembled WGS sequence"/>
</dbReference>
<dbReference type="EMBL" id="JAUQTG010000016">
    <property type="protein sequence ID" value="MDO7858584.1"/>
    <property type="molecule type" value="Genomic_DNA"/>
</dbReference>
<sequence length="213" mass="24283">MSAHLIFPTAISNKFNHYNSIDYDFMMDLVSGTIMDGLSPLYNFNIDVSCISTQGETLWLSNESKGAFEIANLLLGDMTEGARTRLFASPIELHGTFYYLAPVYWPTDELFLIVAFSTVGDNGNLLLALAQSLAREASEKLKCHYYLQKIPYEAKGEQRFANMDIQSVEKELIIEVAQACKGKIQQMHQVLNMGRTTLWRKLKQYEINIKEYK</sequence>
<comment type="caution">
    <text evidence="2">The sequence shown here is derived from an EMBL/GenBank/DDBJ whole genome shotgun (WGS) entry which is preliminary data.</text>
</comment>
<dbReference type="Gene3D" id="1.10.10.60">
    <property type="entry name" value="Homeodomain-like"/>
    <property type="match status" value="1"/>
</dbReference>
<keyword evidence="5" id="KW-1185">Reference proteome</keyword>
<reference evidence="2" key="1">
    <citation type="submission" date="2023-03" db="EMBL/GenBank/DDBJ databases">
        <title>a new species belonging to Providencia genus.</title>
        <authorList>
            <person name="Yang W."/>
            <person name="Hu F."/>
            <person name="Shen S."/>
            <person name="Ding L."/>
            <person name="Yin D."/>
        </authorList>
    </citation>
    <scope>NUCLEOTIDE SEQUENCE</scope>
    <source>
        <strain evidence="2">CRE-3FA-0001</strain>
    </source>
</reference>
<feature type="domain" description="DNA binding HTH" evidence="1">
    <location>
        <begin position="167"/>
        <end position="205"/>
    </location>
</feature>
<evidence type="ECO:0000313" key="4">
    <source>
        <dbReference type="Proteomes" id="UP001156701"/>
    </source>
</evidence>
<protein>
    <submittedName>
        <fullName evidence="2">Helix-turn-helix domain-containing protein</fullName>
    </submittedName>
</protein>
<dbReference type="SUPFAM" id="SSF46689">
    <property type="entry name" value="Homeodomain-like"/>
    <property type="match status" value="1"/>
</dbReference>
<evidence type="ECO:0000313" key="2">
    <source>
        <dbReference type="EMBL" id="MDG4698454.1"/>
    </source>
</evidence>
<dbReference type="InterPro" id="IPR009057">
    <property type="entry name" value="Homeodomain-like_sf"/>
</dbReference>
<dbReference type="RefSeq" id="WP_129467157.1">
    <property type="nucleotide sequence ID" value="NZ_JARRYG010000027.1"/>
</dbReference>
<evidence type="ECO:0000313" key="3">
    <source>
        <dbReference type="EMBL" id="MDO7858584.1"/>
    </source>
</evidence>
<dbReference type="EMBL" id="JARRYG010000027">
    <property type="protein sequence ID" value="MDG4698454.1"/>
    <property type="molecule type" value="Genomic_DNA"/>
</dbReference>